<protein>
    <submittedName>
        <fullName evidence="2">(rape) hypothetical protein</fullName>
    </submittedName>
</protein>
<feature type="domain" description="F-box associated beta-propeller type 3" evidence="1">
    <location>
        <begin position="65"/>
        <end position="134"/>
    </location>
</feature>
<proteinExistence type="predicted"/>
<accession>A0A817ATP5</accession>
<dbReference type="EMBL" id="HG994364">
    <property type="protein sequence ID" value="CAF2307364.1"/>
    <property type="molecule type" value="Genomic_DNA"/>
</dbReference>
<organism evidence="2">
    <name type="scientific">Brassica napus</name>
    <name type="common">Rape</name>
    <dbReference type="NCBI Taxonomy" id="3708"/>
    <lineage>
        <taxon>Eukaryota</taxon>
        <taxon>Viridiplantae</taxon>
        <taxon>Streptophyta</taxon>
        <taxon>Embryophyta</taxon>
        <taxon>Tracheophyta</taxon>
        <taxon>Spermatophyta</taxon>
        <taxon>Magnoliopsida</taxon>
        <taxon>eudicotyledons</taxon>
        <taxon>Gunneridae</taxon>
        <taxon>Pentapetalae</taxon>
        <taxon>rosids</taxon>
        <taxon>malvids</taxon>
        <taxon>Brassicales</taxon>
        <taxon>Brassicaceae</taxon>
        <taxon>Brassiceae</taxon>
        <taxon>Brassica</taxon>
    </lineage>
</organism>
<gene>
    <name evidence="2" type="ORF">DARMORV10_A10P00830.1</name>
</gene>
<dbReference type="Proteomes" id="UP001295469">
    <property type="component" value="Chromosome A10"/>
</dbReference>
<dbReference type="Pfam" id="PF08268">
    <property type="entry name" value="FBA_3"/>
    <property type="match status" value="1"/>
</dbReference>
<dbReference type="InterPro" id="IPR013187">
    <property type="entry name" value="F-box-assoc_dom_typ3"/>
</dbReference>
<evidence type="ECO:0000259" key="1">
    <source>
        <dbReference type="Pfam" id="PF08268"/>
    </source>
</evidence>
<sequence length="165" mass="19154">MVRPSKPSDKQKERVLTPTKEEFNGVFKALSKAFLLVLQLSLTVETHIYRRFTHYCFRQRDPVFECLLELKSVTHDTGEFIFATMLDAFYVLYYDPKRERAKWIEHEGIGDQEFWIRNGLLRGTYYSVDWFPNHSESLMSLDNVPCSVAGGPTWSLGPVGSPRLN</sequence>
<dbReference type="AlphaFoldDB" id="A0A817ATP5"/>
<reference evidence="2" key="1">
    <citation type="submission" date="2021-01" db="EMBL/GenBank/DDBJ databases">
        <authorList>
            <consortium name="Genoscope - CEA"/>
            <person name="William W."/>
        </authorList>
    </citation>
    <scope>NUCLEOTIDE SEQUENCE</scope>
</reference>
<name>A0A817ATP5_BRANA</name>
<evidence type="ECO:0000313" key="2">
    <source>
        <dbReference type="EMBL" id="CAF2307364.1"/>
    </source>
</evidence>